<dbReference type="AlphaFoldDB" id="A0A381Q700"/>
<dbReference type="EC" id="2.1.1.297" evidence="1"/>
<dbReference type="PANTHER" id="PTHR18895:SF74">
    <property type="entry name" value="MTRF1L RELEASE FACTOR GLUTAMINE METHYLTRANSFERASE"/>
    <property type="match status" value="1"/>
</dbReference>
<dbReference type="SUPFAM" id="SSF53335">
    <property type="entry name" value="S-adenosyl-L-methionine-dependent methyltransferases"/>
    <property type="match status" value="1"/>
</dbReference>
<protein>
    <recommendedName>
        <fullName evidence="1">peptide chain release factor N(5)-glutamine methyltransferase</fullName>
        <ecNumber evidence="1">2.1.1.297</ecNumber>
    </recommendedName>
</protein>
<evidence type="ECO:0000313" key="8">
    <source>
        <dbReference type="EMBL" id="SUZ75111.1"/>
    </source>
</evidence>
<evidence type="ECO:0000256" key="4">
    <source>
        <dbReference type="ARBA" id="ARBA00022691"/>
    </source>
</evidence>
<dbReference type="Gene3D" id="1.10.8.10">
    <property type="entry name" value="DNA helicase RuvA subunit, C-terminal domain"/>
    <property type="match status" value="1"/>
</dbReference>
<dbReference type="InterPro" id="IPR004556">
    <property type="entry name" value="HemK-like"/>
</dbReference>
<dbReference type="InterPro" id="IPR002052">
    <property type="entry name" value="DNA_methylase_N6_adenine_CS"/>
</dbReference>
<keyword evidence="4" id="KW-0949">S-adenosyl-L-methionine</keyword>
<keyword evidence="2" id="KW-0489">Methyltransferase</keyword>
<dbReference type="Pfam" id="PF17827">
    <property type="entry name" value="PrmC_N"/>
    <property type="match status" value="1"/>
</dbReference>
<evidence type="ECO:0000256" key="2">
    <source>
        <dbReference type="ARBA" id="ARBA00022603"/>
    </source>
</evidence>
<comment type="catalytic activity">
    <reaction evidence="5">
        <text>L-glutaminyl-[peptide chain release factor] + S-adenosyl-L-methionine = N(5)-methyl-L-glutaminyl-[peptide chain release factor] + S-adenosyl-L-homocysteine + H(+)</text>
        <dbReference type="Rhea" id="RHEA:42896"/>
        <dbReference type="Rhea" id="RHEA-COMP:10271"/>
        <dbReference type="Rhea" id="RHEA-COMP:10272"/>
        <dbReference type="ChEBI" id="CHEBI:15378"/>
        <dbReference type="ChEBI" id="CHEBI:30011"/>
        <dbReference type="ChEBI" id="CHEBI:57856"/>
        <dbReference type="ChEBI" id="CHEBI:59789"/>
        <dbReference type="ChEBI" id="CHEBI:61891"/>
        <dbReference type="EC" id="2.1.1.297"/>
    </reaction>
</comment>
<evidence type="ECO:0000259" key="6">
    <source>
        <dbReference type="Pfam" id="PF05175"/>
    </source>
</evidence>
<dbReference type="InterPro" id="IPR050320">
    <property type="entry name" value="N5-glutamine_MTase"/>
</dbReference>
<dbReference type="PANTHER" id="PTHR18895">
    <property type="entry name" value="HEMK METHYLTRANSFERASE"/>
    <property type="match status" value="1"/>
</dbReference>
<dbReference type="EMBL" id="UINC01001234">
    <property type="protein sequence ID" value="SUZ75111.1"/>
    <property type="molecule type" value="Genomic_DNA"/>
</dbReference>
<dbReference type="Pfam" id="PF05175">
    <property type="entry name" value="MTS"/>
    <property type="match status" value="1"/>
</dbReference>
<reference evidence="8" key="1">
    <citation type="submission" date="2018-05" db="EMBL/GenBank/DDBJ databases">
        <authorList>
            <person name="Lanie J.A."/>
            <person name="Ng W.-L."/>
            <person name="Kazmierczak K.M."/>
            <person name="Andrzejewski T.M."/>
            <person name="Davidsen T.M."/>
            <person name="Wayne K.J."/>
            <person name="Tettelin H."/>
            <person name="Glass J.I."/>
            <person name="Rusch D."/>
            <person name="Podicherti R."/>
            <person name="Tsui H.-C.T."/>
            <person name="Winkler M.E."/>
        </authorList>
    </citation>
    <scope>NUCLEOTIDE SEQUENCE</scope>
</reference>
<dbReference type="InterPro" id="IPR040758">
    <property type="entry name" value="PrmC_N"/>
</dbReference>
<dbReference type="Gene3D" id="3.40.50.150">
    <property type="entry name" value="Vaccinia Virus protein VP39"/>
    <property type="match status" value="1"/>
</dbReference>
<gene>
    <name evidence="8" type="ORF">METZ01_LOCUS27965</name>
</gene>
<dbReference type="GO" id="GO:0102559">
    <property type="term" value="F:peptide chain release factor N(5)-glutamine methyltransferase activity"/>
    <property type="evidence" value="ECO:0007669"/>
    <property type="project" value="UniProtKB-EC"/>
</dbReference>
<dbReference type="PROSITE" id="PS00092">
    <property type="entry name" value="N6_MTASE"/>
    <property type="match status" value="1"/>
</dbReference>
<evidence type="ECO:0000256" key="5">
    <source>
        <dbReference type="ARBA" id="ARBA00048391"/>
    </source>
</evidence>
<dbReference type="InterPro" id="IPR007848">
    <property type="entry name" value="Small_mtfrase_dom"/>
</dbReference>
<dbReference type="InterPro" id="IPR019874">
    <property type="entry name" value="RF_methyltr_PrmC"/>
</dbReference>
<dbReference type="CDD" id="cd02440">
    <property type="entry name" value="AdoMet_MTases"/>
    <property type="match status" value="1"/>
</dbReference>
<dbReference type="GO" id="GO:0003676">
    <property type="term" value="F:nucleic acid binding"/>
    <property type="evidence" value="ECO:0007669"/>
    <property type="project" value="InterPro"/>
</dbReference>
<dbReference type="GO" id="GO:0032259">
    <property type="term" value="P:methylation"/>
    <property type="evidence" value="ECO:0007669"/>
    <property type="project" value="UniProtKB-KW"/>
</dbReference>
<dbReference type="NCBIfam" id="TIGR00536">
    <property type="entry name" value="hemK_fam"/>
    <property type="match status" value="1"/>
</dbReference>
<evidence type="ECO:0000259" key="7">
    <source>
        <dbReference type="Pfam" id="PF17827"/>
    </source>
</evidence>
<organism evidence="8">
    <name type="scientific">marine metagenome</name>
    <dbReference type="NCBI Taxonomy" id="408172"/>
    <lineage>
        <taxon>unclassified sequences</taxon>
        <taxon>metagenomes</taxon>
        <taxon>ecological metagenomes</taxon>
    </lineage>
</organism>
<evidence type="ECO:0000256" key="3">
    <source>
        <dbReference type="ARBA" id="ARBA00022679"/>
    </source>
</evidence>
<dbReference type="InterPro" id="IPR029063">
    <property type="entry name" value="SAM-dependent_MTases_sf"/>
</dbReference>
<dbReference type="NCBIfam" id="TIGR03534">
    <property type="entry name" value="RF_mod_PrmC"/>
    <property type="match status" value="1"/>
</dbReference>
<feature type="domain" description="Release factor glutamine methyltransferase N-terminal" evidence="7">
    <location>
        <begin position="17"/>
        <end position="86"/>
    </location>
</feature>
<proteinExistence type="inferred from homology"/>
<feature type="domain" description="Methyltransferase small" evidence="6">
    <location>
        <begin position="114"/>
        <end position="200"/>
    </location>
</feature>
<keyword evidence="3" id="KW-0808">Transferase</keyword>
<dbReference type="HAMAP" id="MF_02126">
    <property type="entry name" value="RF_methyltr_PrmC"/>
    <property type="match status" value="1"/>
</dbReference>
<feature type="non-terminal residue" evidence="8">
    <location>
        <position position="1"/>
    </location>
</feature>
<sequence length="291" mass="33331">VSLTAEKQKKIWRIIDIINWGEKYFRSKGFENPKQEIEWLLCDLLNYKRIDLYIEFEKTIPGSELNQLKGWVKRRRTREPLQYITGQTQFYGYPFKVSPDVLIPRPETERVVDVVLHTIGNITKPKILEVGSGSGCIAVSIGAEKRDAYILSVDVSEPAINQARKNADLNATTNVDFIVLDFLNELPEGQFDLLVSNPPYIPLNEIGTTMPEIHNHEPITALTDNRDGLIFYQRFAEVAKELIKPGGWVIMEVGLGDHPTKAMEIFQSRKYKNLELITDFNGDERVLKIQI</sequence>
<evidence type="ECO:0000256" key="1">
    <source>
        <dbReference type="ARBA" id="ARBA00012771"/>
    </source>
</evidence>
<name>A0A381Q700_9ZZZZ</name>
<accession>A0A381Q700</accession>